<reference evidence="4 5" key="1">
    <citation type="submission" date="2016-01" db="EMBL/GenBank/DDBJ databases">
        <title>The draft genome sequence of Aquimarina sp. RZW4-3-2.</title>
        <authorList>
            <person name="Wang Y."/>
        </authorList>
    </citation>
    <scope>NUCLEOTIDE SEQUENCE [LARGE SCALE GENOMIC DNA]</scope>
    <source>
        <strain evidence="4 5">RZW4-3-2</strain>
    </source>
</reference>
<evidence type="ECO:0000259" key="3">
    <source>
        <dbReference type="Pfam" id="PF13505"/>
    </source>
</evidence>
<keyword evidence="5" id="KW-1185">Reference proteome</keyword>
<dbReference type="Proteomes" id="UP000076715">
    <property type="component" value="Unassembled WGS sequence"/>
</dbReference>
<dbReference type="Pfam" id="PF13505">
    <property type="entry name" value="OMP_b-brl"/>
    <property type="match status" value="1"/>
</dbReference>
<feature type="chain" id="PRO_5007841867" description="Outer membrane protein beta-barrel domain-containing protein" evidence="2">
    <location>
        <begin position="20"/>
        <end position="183"/>
    </location>
</feature>
<feature type="signal peptide" evidence="2">
    <location>
        <begin position="1"/>
        <end position="19"/>
    </location>
</feature>
<dbReference type="STRING" id="1642818.AWE51_20845"/>
<organism evidence="4 5">
    <name type="scientific">Aquimarina aggregata</name>
    <dbReference type="NCBI Taxonomy" id="1642818"/>
    <lineage>
        <taxon>Bacteria</taxon>
        <taxon>Pseudomonadati</taxon>
        <taxon>Bacteroidota</taxon>
        <taxon>Flavobacteriia</taxon>
        <taxon>Flavobacteriales</taxon>
        <taxon>Flavobacteriaceae</taxon>
        <taxon>Aquimarina</taxon>
    </lineage>
</organism>
<dbReference type="SUPFAM" id="SSF56925">
    <property type="entry name" value="OMPA-like"/>
    <property type="match status" value="1"/>
</dbReference>
<name>A0A163BW82_9FLAO</name>
<evidence type="ECO:0000256" key="2">
    <source>
        <dbReference type="SAM" id="SignalP"/>
    </source>
</evidence>
<keyword evidence="1 2" id="KW-0732">Signal</keyword>
<dbReference type="EMBL" id="LQRT01000003">
    <property type="protein sequence ID" value="KZS41845.1"/>
    <property type="molecule type" value="Genomic_DNA"/>
</dbReference>
<dbReference type="InterPro" id="IPR011250">
    <property type="entry name" value="OMP/PagP_B-barrel"/>
</dbReference>
<dbReference type="InterPro" id="IPR027385">
    <property type="entry name" value="Beta-barrel_OMP"/>
</dbReference>
<evidence type="ECO:0000313" key="5">
    <source>
        <dbReference type="Proteomes" id="UP000076715"/>
    </source>
</evidence>
<accession>A0A163BW82</accession>
<protein>
    <recommendedName>
        <fullName evidence="3">Outer membrane protein beta-barrel domain-containing protein</fullName>
    </recommendedName>
</protein>
<evidence type="ECO:0000256" key="1">
    <source>
        <dbReference type="ARBA" id="ARBA00022729"/>
    </source>
</evidence>
<proteinExistence type="predicted"/>
<comment type="caution">
    <text evidence="4">The sequence shown here is derived from an EMBL/GenBank/DDBJ whole genome shotgun (WGS) entry which is preliminary data.</text>
</comment>
<dbReference type="AlphaFoldDB" id="A0A163BW82"/>
<evidence type="ECO:0000313" key="4">
    <source>
        <dbReference type="EMBL" id="KZS41845.1"/>
    </source>
</evidence>
<feature type="domain" description="Outer membrane protein beta-barrel" evidence="3">
    <location>
        <begin position="6"/>
        <end position="182"/>
    </location>
</feature>
<sequence>MKKLLLLALVLTFISKTFSQDSKVSFELNYPIPVGDNFIENGYNGIIDLGVDYKFANLNPVNIGVSLNGGLLKNNVGDDFKITSYTLQPRIFGELNLESLPKIHPSIGIGYTVMIFDVSRPLDDDVDNQNGFNLNFGVSYDINNRFFTQIQYDFIKLGKEDDIPNTSFNRNVNILKVGLGYKL</sequence>
<dbReference type="Gene3D" id="2.40.160.20">
    <property type="match status" value="1"/>
</dbReference>
<dbReference type="RefSeq" id="WP_066311627.1">
    <property type="nucleotide sequence ID" value="NZ_CANLSS010000006.1"/>
</dbReference>
<dbReference type="OrthoDB" id="1438113at2"/>
<gene>
    <name evidence="4" type="ORF">AWE51_20845</name>
</gene>